<dbReference type="PANTHER" id="PTHR11228">
    <property type="entry name" value="RADICAL SAM DOMAIN PROTEIN"/>
    <property type="match status" value="1"/>
</dbReference>
<dbReference type="GO" id="GO:0046872">
    <property type="term" value="F:metal ion binding"/>
    <property type="evidence" value="ECO:0007669"/>
    <property type="project" value="UniProtKB-KW"/>
</dbReference>
<evidence type="ECO:0000256" key="1">
    <source>
        <dbReference type="ARBA" id="ARBA00022691"/>
    </source>
</evidence>
<evidence type="ECO:0000313" key="6">
    <source>
        <dbReference type="EMBL" id="EWM53813.1"/>
    </source>
</evidence>
<dbReference type="eggNOG" id="COG0535">
    <property type="taxonomic scope" value="Bacteria"/>
</dbReference>
<dbReference type="EMBL" id="ATAX01000023">
    <property type="protein sequence ID" value="EWM53813.1"/>
    <property type="molecule type" value="Genomic_DNA"/>
</dbReference>
<organism evidence="6 7">
    <name type="scientific">Ruminococcus flavefaciens 007c</name>
    <dbReference type="NCBI Taxonomy" id="1341157"/>
    <lineage>
        <taxon>Bacteria</taxon>
        <taxon>Bacillati</taxon>
        <taxon>Bacillota</taxon>
        <taxon>Clostridia</taxon>
        <taxon>Eubacteriales</taxon>
        <taxon>Oscillospiraceae</taxon>
        <taxon>Ruminococcus</taxon>
    </lineage>
</organism>
<evidence type="ECO:0000256" key="3">
    <source>
        <dbReference type="ARBA" id="ARBA00023004"/>
    </source>
</evidence>
<dbReference type="InterPro" id="IPR007197">
    <property type="entry name" value="rSAM"/>
</dbReference>
<dbReference type="OrthoDB" id="118633at2"/>
<sequence length="249" mass="27416">MNRFFKELDRIEFIVTMGCTGRCRHCSEGSHEFGGEHIDGAVAAAAVEQICSAYGISSLMTFGGEPLLYPETVCAIHRAAVKCGIKYRDVITNGYFSKDNKKIEEVAEMLAESGVNRVLLSVDAFHQETISLGPVEYFANAMKKKGVLTEISPAWLVSRTHDNPYNAVTKELVEKFAGRGFEVGDGNIIFPSGNALKYLSEYMNETTAENPYEDDPENIRSVGFSPDGSVLGGNIYKTPILEIMENYSP</sequence>
<dbReference type="SFLD" id="SFLDS00029">
    <property type="entry name" value="Radical_SAM"/>
    <property type="match status" value="1"/>
</dbReference>
<gene>
    <name evidence="6" type="ORF">RF007C_08860</name>
</gene>
<protein>
    <recommendedName>
        <fullName evidence="5">Radical SAM core domain-containing protein</fullName>
    </recommendedName>
</protein>
<accession>W7UJ37</accession>
<keyword evidence="2" id="KW-0479">Metal-binding</keyword>
<comment type="caution">
    <text evidence="6">The sequence shown here is derived from an EMBL/GenBank/DDBJ whole genome shotgun (WGS) entry which is preliminary data.</text>
</comment>
<feature type="domain" description="Radical SAM core" evidence="5">
    <location>
        <begin position="14"/>
        <end position="143"/>
    </location>
</feature>
<keyword evidence="4" id="KW-0411">Iron-sulfur</keyword>
<dbReference type="RefSeq" id="WP_037298695.1">
    <property type="nucleotide sequence ID" value="NZ_ATAX01000023.1"/>
</dbReference>
<evidence type="ECO:0000256" key="2">
    <source>
        <dbReference type="ARBA" id="ARBA00022723"/>
    </source>
</evidence>
<proteinExistence type="predicted"/>
<dbReference type="CDD" id="cd01335">
    <property type="entry name" value="Radical_SAM"/>
    <property type="match status" value="1"/>
</dbReference>
<name>W7UJ37_RUMFL</name>
<dbReference type="Pfam" id="PF04055">
    <property type="entry name" value="Radical_SAM"/>
    <property type="match status" value="1"/>
</dbReference>
<dbReference type="Gene3D" id="3.20.20.70">
    <property type="entry name" value="Aldolase class I"/>
    <property type="match status" value="1"/>
</dbReference>
<dbReference type="InterPro" id="IPR058240">
    <property type="entry name" value="rSAM_sf"/>
</dbReference>
<dbReference type="InterPro" id="IPR013785">
    <property type="entry name" value="Aldolase_TIM"/>
</dbReference>
<dbReference type="GO" id="GO:0003824">
    <property type="term" value="F:catalytic activity"/>
    <property type="evidence" value="ECO:0007669"/>
    <property type="project" value="InterPro"/>
</dbReference>
<keyword evidence="1" id="KW-0949">S-adenosyl-L-methionine</keyword>
<dbReference type="PATRIC" id="fig|1341157.4.peg.1453"/>
<dbReference type="AlphaFoldDB" id="W7UJ37"/>
<keyword evidence="3" id="KW-0408">Iron</keyword>
<evidence type="ECO:0000256" key="4">
    <source>
        <dbReference type="ARBA" id="ARBA00023014"/>
    </source>
</evidence>
<keyword evidence="7" id="KW-1185">Reference proteome</keyword>
<evidence type="ECO:0000259" key="5">
    <source>
        <dbReference type="Pfam" id="PF04055"/>
    </source>
</evidence>
<dbReference type="SUPFAM" id="SSF102114">
    <property type="entry name" value="Radical SAM enzymes"/>
    <property type="match status" value="1"/>
</dbReference>
<dbReference type="InterPro" id="IPR050377">
    <property type="entry name" value="Radical_SAM_PqqE_MftC-like"/>
</dbReference>
<dbReference type="GO" id="GO:0051536">
    <property type="term" value="F:iron-sulfur cluster binding"/>
    <property type="evidence" value="ECO:0007669"/>
    <property type="project" value="UniProtKB-KW"/>
</dbReference>
<evidence type="ECO:0000313" key="7">
    <source>
        <dbReference type="Proteomes" id="UP000019365"/>
    </source>
</evidence>
<reference evidence="6 7" key="1">
    <citation type="journal article" date="2014" name="PLoS ONE">
        <title>Rumen cellulosomics: divergent fiber-degrading strategies revealed by comparative genome-wide analysis of six ruminococcal strains.</title>
        <authorList>
            <person name="Dassa B."/>
            <person name="Borovok I."/>
            <person name="Ruimy-Israeli V."/>
            <person name="Lamed R."/>
            <person name="Flint H.J."/>
            <person name="Duncan S.H."/>
            <person name="Henrissat B."/>
            <person name="Coutinho P."/>
            <person name="Morrison M."/>
            <person name="Mosoni P."/>
            <person name="Yeoman C.J."/>
            <person name="White B.A."/>
            <person name="Bayer E.A."/>
        </authorList>
    </citation>
    <scope>NUCLEOTIDE SEQUENCE [LARGE SCALE GENOMIC DNA]</scope>
    <source>
        <strain evidence="6 7">007c</strain>
    </source>
</reference>
<dbReference type="Proteomes" id="UP000019365">
    <property type="component" value="Unassembled WGS sequence"/>
</dbReference>
<dbReference type="PANTHER" id="PTHR11228:SF7">
    <property type="entry name" value="PQQA PEPTIDE CYCLASE"/>
    <property type="match status" value="1"/>
</dbReference>